<dbReference type="CDD" id="cd05233">
    <property type="entry name" value="SDR_c"/>
    <property type="match status" value="1"/>
</dbReference>
<dbReference type="Proteomes" id="UP000765845">
    <property type="component" value="Unassembled WGS sequence"/>
</dbReference>
<dbReference type="PRINTS" id="PR00080">
    <property type="entry name" value="SDRFAMILY"/>
</dbReference>
<accession>A0ABX1GC29</accession>
<keyword evidence="2" id="KW-0521">NADP</keyword>
<dbReference type="InterPro" id="IPR036291">
    <property type="entry name" value="NAD(P)-bd_dom_sf"/>
</dbReference>
<evidence type="ECO:0000256" key="2">
    <source>
        <dbReference type="ARBA" id="ARBA00022857"/>
    </source>
</evidence>
<dbReference type="PANTHER" id="PTHR43391">
    <property type="entry name" value="RETINOL DEHYDROGENASE-RELATED"/>
    <property type="match status" value="1"/>
</dbReference>
<dbReference type="EMBL" id="JAAWWK010000002">
    <property type="protein sequence ID" value="NKI16729.1"/>
    <property type="molecule type" value="Genomic_DNA"/>
</dbReference>
<dbReference type="Pfam" id="PF00106">
    <property type="entry name" value="adh_short"/>
    <property type="match status" value="1"/>
</dbReference>
<keyword evidence="3" id="KW-0560">Oxidoreductase</keyword>
<reference evidence="5 6" key="1">
    <citation type="submission" date="2020-04" db="EMBL/GenBank/DDBJ databases">
        <authorList>
            <person name="Yoon J."/>
        </authorList>
    </citation>
    <scope>NUCLEOTIDE SEQUENCE [LARGE SCALE GENOMIC DNA]</scope>
    <source>
        <strain evidence="5 6">KMU-166</strain>
    </source>
</reference>
<dbReference type="PRINTS" id="PR00081">
    <property type="entry name" value="GDHRDH"/>
</dbReference>
<dbReference type="SUPFAM" id="SSF51735">
    <property type="entry name" value="NAD(P)-binding Rossmann-fold domains"/>
    <property type="match status" value="1"/>
</dbReference>
<name>A0ABX1GC29_9GAMM</name>
<gene>
    <name evidence="5" type="ORF">HCU74_04755</name>
</gene>
<protein>
    <submittedName>
        <fullName evidence="5">SDR family oxidoreductase</fullName>
    </submittedName>
</protein>
<comment type="caution">
    <text evidence="5">The sequence shown here is derived from an EMBL/GenBank/DDBJ whole genome shotgun (WGS) entry which is preliminary data.</text>
</comment>
<dbReference type="RefSeq" id="WP_168449282.1">
    <property type="nucleotide sequence ID" value="NZ_JAAWWK010000002.1"/>
</dbReference>
<evidence type="ECO:0000256" key="4">
    <source>
        <dbReference type="RuleBase" id="RU000363"/>
    </source>
</evidence>
<keyword evidence="6" id="KW-1185">Reference proteome</keyword>
<evidence type="ECO:0000313" key="5">
    <source>
        <dbReference type="EMBL" id="NKI16729.1"/>
    </source>
</evidence>
<proteinExistence type="inferred from homology"/>
<dbReference type="PANTHER" id="PTHR43391:SF14">
    <property type="entry name" value="DEHYDROGENASE_REDUCTASE SDR FAMILY PROTEIN 7-LIKE"/>
    <property type="match status" value="1"/>
</dbReference>
<organism evidence="5 6">
    <name type="scientific">Spongiibacter thalassae</name>
    <dbReference type="NCBI Taxonomy" id="2721624"/>
    <lineage>
        <taxon>Bacteria</taxon>
        <taxon>Pseudomonadati</taxon>
        <taxon>Pseudomonadota</taxon>
        <taxon>Gammaproteobacteria</taxon>
        <taxon>Cellvibrionales</taxon>
        <taxon>Spongiibacteraceae</taxon>
        <taxon>Spongiibacter</taxon>
    </lineage>
</organism>
<evidence type="ECO:0000256" key="3">
    <source>
        <dbReference type="ARBA" id="ARBA00023002"/>
    </source>
</evidence>
<dbReference type="NCBIfam" id="NF004196">
    <property type="entry name" value="PRK05650.1"/>
    <property type="match status" value="1"/>
</dbReference>
<dbReference type="InterPro" id="IPR002347">
    <property type="entry name" value="SDR_fam"/>
</dbReference>
<comment type="similarity">
    <text evidence="1 4">Belongs to the short-chain dehydrogenases/reductases (SDR) family.</text>
</comment>
<evidence type="ECO:0000313" key="6">
    <source>
        <dbReference type="Proteomes" id="UP000765845"/>
    </source>
</evidence>
<dbReference type="Gene3D" id="3.40.50.720">
    <property type="entry name" value="NAD(P)-binding Rossmann-like Domain"/>
    <property type="match status" value="1"/>
</dbReference>
<sequence>MPNQYVSQSRVLVTGAAGGLGRSLALAYGRRGWKVAVCDIDRDGLEAVAQQLRSVGSEVLAAHCNVTVDNDLTDLCKRCEKEWGGLDVLINNAGIASMAAIHKEPMERWQRLIDINLLGVVRGCHSFVPLFRKQGGGHIVNIASIAGIANTPFMAAYNATKAAVISVSETLLVELAPSNIGVTVVCPAMFKTGIAQRAPIDNPELRNALEAEMAKSPISAEDIAEQAFSAVQRKQFLLIPHRASRWQWRIKRISSSLYRRLFLKY</sequence>
<evidence type="ECO:0000256" key="1">
    <source>
        <dbReference type="ARBA" id="ARBA00006484"/>
    </source>
</evidence>